<name>A0ABP9TM12_9MICC</name>
<sequence>MAKQKHDIGHQKRQRALLEAAKRATSKSNYTQRAPRHQDDDQQDRRHD</sequence>
<dbReference type="Proteomes" id="UP001501257">
    <property type="component" value="Unassembled WGS sequence"/>
</dbReference>
<evidence type="ECO:0000313" key="3">
    <source>
        <dbReference type="Proteomes" id="UP001501257"/>
    </source>
</evidence>
<organism evidence="2 3">
    <name type="scientific">Paeniglutamicibacter antarcticus</name>
    <dbReference type="NCBI Taxonomy" id="494023"/>
    <lineage>
        <taxon>Bacteria</taxon>
        <taxon>Bacillati</taxon>
        <taxon>Actinomycetota</taxon>
        <taxon>Actinomycetes</taxon>
        <taxon>Micrococcales</taxon>
        <taxon>Micrococcaceae</taxon>
        <taxon>Paeniglutamicibacter</taxon>
    </lineage>
</organism>
<comment type="caution">
    <text evidence="2">The sequence shown here is derived from an EMBL/GenBank/DDBJ whole genome shotgun (WGS) entry which is preliminary data.</text>
</comment>
<gene>
    <name evidence="2" type="ORF">GCM10025778_17860</name>
</gene>
<proteinExistence type="predicted"/>
<feature type="region of interest" description="Disordered" evidence="1">
    <location>
        <begin position="1"/>
        <end position="48"/>
    </location>
</feature>
<dbReference type="EMBL" id="BAABLK010000027">
    <property type="protein sequence ID" value="GAA5227253.1"/>
    <property type="molecule type" value="Genomic_DNA"/>
</dbReference>
<evidence type="ECO:0000313" key="2">
    <source>
        <dbReference type="EMBL" id="GAA5227253.1"/>
    </source>
</evidence>
<dbReference type="RefSeq" id="WP_210101517.1">
    <property type="nucleotide sequence ID" value="NZ_BAABLK010000027.1"/>
</dbReference>
<protein>
    <submittedName>
        <fullName evidence="2">Uncharacterized protein</fullName>
    </submittedName>
</protein>
<feature type="compositionally biased region" description="Basic and acidic residues" evidence="1">
    <location>
        <begin position="36"/>
        <end position="48"/>
    </location>
</feature>
<keyword evidence="3" id="KW-1185">Reference proteome</keyword>
<evidence type="ECO:0000256" key="1">
    <source>
        <dbReference type="SAM" id="MobiDB-lite"/>
    </source>
</evidence>
<feature type="compositionally biased region" description="Basic and acidic residues" evidence="1">
    <location>
        <begin position="1"/>
        <end position="10"/>
    </location>
</feature>
<reference evidence="3" key="1">
    <citation type="journal article" date="2019" name="Int. J. Syst. Evol. Microbiol.">
        <title>The Global Catalogue of Microorganisms (GCM) 10K type strain sequencing project: providing services to taxonomists for standard genome sequencing and annotation.</title>
        <authorList>
            <consortium name="The Broad Institute Genomics Platform"/>
            <consortium name="The Broad Institute Genome Sequencing Center for Infectious Disease"/>
            <person name="Wu L."/>
            <person name="Ma J."/>
        </authorList>
    </citation>
    <scope>NUCLEOTIDE SEQUENCE [LARGE SCALE GENOMIC DNA]</scope>
    <source>
        <strain evidence="3">JCM 18952</strain>
    </source>
</reference>
<accession>A0ABP9TM12</accession>